<reference evidence="2 3" key="1">
    <citation type="journal article" date="2021" name="Nat. Commun.">
        <title>Genetic determinants of endophytism in the Arabidopsis root mycobiome.</title>
        <authorList>
            <person name="Mesny F."/>
            <person name="Miyauchi S."/>
            <person name="Thiergart T."/>
            <person name="Pickel B."/>
            <person name="Atanasova L."/>
            <person name="Karlsson M."/>
            <person name="Huettel B."/>
            <person name="Barry K.W."/>
            <person name="Haridas S."/>
            <person name="Chen C."/>
            <person name="Bauer D."/>
            <person name="Andreopoulos W."/>
            <person name="Pangilinan J."/>
            <person name="LaButti K."/>
            <person name="Riley R."/>
            <person name="Lipzen A."/>
            <person name="Clum A."/>
            <person name="Drula E."/>
            <person name="Henrissat B."/>
            <person name="Kohler A."/>
            <person name="Grigoriev I.V."/>
            <person name="Martin F.M."/>
            <person name="Hacquard S."/>
        </authorList>
    </citation>
    <scope>NUCLEOTIDE SEQUENCE [LARGE SCALE GENOMIC DNA]</scope>
    <source>
        <strain evidence="2 3">MPI-SDFR-AT-0080</strain>
    </source>
</reference>
<evidence type="ECO:0000256" key="1">
    <source>
        <dbReference type="SAM" id="Phobius"/>
    </source>
</evidence>
<organism evidence="2 3">
    <name type="scientific">Macrophomina phaseolina</name>
    <dbReference type="NCBI Taxonomy" id="35725"/>
    <lineage>
        <taxon>Eukaryota</taxon>
        <taxon>Fungi</taxon>
        <taxon>Dikarya</taxon>
        <taxon>Ascomycota</taxon>
        <taxon>Pezizomycotina</taxon>
        <taxon>Dothideomycetes</taxon>
        <taxon>Dothideomycetes incertae sedis</taxon>
        <taxon>Botryosphaeriales</taxon>
        <taxon>Botryosphaeriaceae</taxon>
        <taxon>Macrophomina</taxon>
    </lineage>
</organism>
<proteinExistence type="predicted"/>
<evidence type="ECO:0000313" key="3">
    <source>
        <dbReference type="Proteomes" id="UP000774617"/>
    </source>
</evidence>
<protein>
    <submittedName>
        <fullName evidence="2">Uncharacterized protein</fullName>
    </submittedName>
</protein>
<dbReference type="Proteomes" id="UP000774617">
    <property type="component" value="Unassembled WGS sequence"/>
</dbReference>
<evidence type="ECO:0000313" key="2">
    <source>
        <dbReference type="EMBL" id="KAH7041987.1"/>
    </source>
</evidence>
<keyword evidence="3" id="KW-1185">Reference proteome</keyword>
<keyword evidence="1" id="KW-0812">Transmembrane</keyword>
<sequence length="248" mass="27335">MRRLVVEQLVEVRMVGRTRVRWASALPWFGVAWDKVVGFAGQSLLSSLLFFALLFSSLPLSVLSSIAMESALLYLGKLMVCPFRAGLGGVSRFWAYEHTFSETVTSAPALRPNARSTYNFRATGILETSHHNYSNPFSLQLGRIELDVYGPNGTYLGPGNLTIGQLPDASQGQSELTALIDTEANSALTNIWGDQVLPWYLRPTGVFGWTTKSAAAGQADIEEFENLYLTQALAGMEWRVDVSTFENI</sequence>
<keyword evidence="1" id="KW-0472">Membrane</keyword>
<accession>A0ABQ8G155</accession>
<gene>
    <name evidence="2" type="ORF">B0J12DRAFT_675341</name>
</gene>
<feature type="transmembrane region" description="Helical" evidence="1">
    <location>
        <begin position="48"/>
        <end position="75"/>
    </location>
</feature>
<dbReference type="EMBL" id="JAGTJR010000028">
    <property type="protein sequence ID" value="KAH7041987.1"/>
    <property type="molecule type" value="Genomic_DNA"/>
</dbReference>
<name>A0ABQ8G155_9PEZI</name>
<keyword evidence="1" id="KW-1133">Transmembrane helix</keyword>
<comment type="caution">
    <text evidence="2">The sequence shown here is derived from an EMBL/GenBank/DDBJ whole genome shotgun (WGS) entry which is preliminary data.</text>
</comment>